<feature type="chain" id="PRO_5046140456" description="PepSY domain-containing protein" evidence="2">
    <location>
        <begin position="21"/>
        <end position="101"/>
    </location>
</feature>
<accession>A0ABQ1H8K2</accession>
<evidence type="ECO:0000313" key="3">
    <source>
        <dbReference type="EMBL" id="GGA62569.1"/>
    </source>
</evidence>
<comment type="caution">
    <text evidence="3">The sequence shown here is derived from an EMBL/GenBank/DDBJ whole genome shotgun (WGS) entry which is preliminary data.</text>
</comment>
<feature type="signal peptide" evidence="2">
    <location>
        <begin position="1"/>
        <end position="20"/>
    </location>
</feature>
<sequence length="101" mass="10502">MLRIFAAASAVVFLASSAGAQSAQAGSHNPALKNGAPHTIGAPAKGANSFTENQARGRFAKGGYTHISKIMKADGLWQGTAMRGSKRVTVLLDYKGNITTR</sequence>
<keyword evidence="4" id="KW-1185">Reference proteome</keyword>
<feature type="region of interest" description="Disordered" evidence="1">
    <location>
        <begin position="24"/>
        <end position="52"/>
    </location>
</feature>
<evidence type="ECO:0000313" key="4">
    <source>
        <dbReference type="Proteomes" id="UP000618591"/>
    </source>
</evidence>
<evidence type="ECO:0000256" key="1">
    <source>
        <dbReference type="SAM" id="MobiDB-lite"/>
    </source>
</evidence>
<evidence type="ECO:0008006" key="5">
    <source>
        <dbReference type="Google" id="ProtNLM"/>
    </source>
</evidence>
<reference evidence="4" key="1">
    <citation type="journal article" date="2019" name="Int. J. Syst. Evol. Microbiol.">
        <title>The Global Catalogue of Microorganisms (GCM) 10K type strain sequencing project: providing services to taxonomists for standard genome sequencing and annotation.</title>
        <authorList>
            <consortium name="The Broad Institute Genomics Platform"/>
            <consortium name="The Broad Institute Genome Sequencing Center for Infectious Disease"/>
            <person name="Wu L."/>
            <person name="Ma J."/>
        </authorList>
    </citation>
    <scope>NUCLEOTIDE SEQUENCE [LARGE SCALE GENOMIC DNA]</scope>
    <source>
        <strain evidence="4">CGMCC 1.10106</strain>
    </source>
</reference>
<organism evidence="3 4">
    <name type="scientific">Sphingomonas psychrolutea</name>
    <dbReference type="NCBI Taxonomy" id="1259676"/>
    <lineage>
        <taxon>Bacteria</taxon>
        <taxon>Pseudomonadati</taxon>
        <taxon>Pseudomonadota</taxon>
        <taxon>Alphaproteobacteria</taxon>
        <taxon>Sphingomonadales</taxon>
        <taxon>Sphingomonadaceae</taxon>
        <taxon>Sphingomonas</taxon>
    </lineage>
</organism>
<gene>
    <name evidence="3" type="ORF">GCM10011395_35940</name>
</gene>
<keyword evidence="2" id="KW-0732">Signal</keyword>
<proteinExistence type="predicted"/>
<name>A0ABQ1H8K2_9SPHN</name>
<evidence type="ECO:0000256" key="2">
    <source>
        <dbReference type="SAM" id="SignalP"/>
    </source>
</evidence>
<dbReference type="RefSeq" id="WP_188449971.1">
    <property type="nucleotide sequence ID" value="NZ_BMDW01000048.1"/>
</dbReference>
<protein>
    <recommendedName>
        <fullName evidence="5">PepSY domain-containing protein</fullName>
    </recommendedName>
</protein>
<dbReference type="EMBL" id="BMDW01000048">
    <property type="protein sequence ID" value="GGA62569.1"/>
    <property type="molecule type" value="Genomic_DNA"/>
</dbReference>
<dbReference type="Proteomes" id="UP000618591">
    <property type="component" value="Unassembled WGS sequence"/>
</dbReference>